<dbReference type="AlphaFoldDB" id="A0A518CPY8"/>
<dbReference type="EMBL" id="CP036281">
    <property type="protein sequence ID" value="QDU81296.1"/>
    <property type="molecule type" value="Genomic_DNA"/>
</dbReference>
<dbReference type="PANTHER" id="PTHR43804">
    <property type="entry name" value="LD18447P"/>
    <property type="match status" value="1"/>
</dbReference>
<accession>A0A518CPY8</accession>
<organism evidence="3 4">
    <name type="scientific">Polystyrenella longa</name>
    <dbReference type="NCBI Taxonomy" id="2528007"/>
    <lineage>
        <taxon>Bacteria</taxon>
        <taxon>Pseudomonadati</taxon>
        <taxon>Planctomycetota</taxon>
        <taxon>Planctomycetia</taxon>
        <taxon>Planctomycetales</taxon>
        <taxon>Planctomycetaceae</taxon>
        <taxon>Polystyrenella</taxon>
    </lineage>
</organism>
<evidence type="ECO:0000313" key="4">
    <source>
        <dbReference type="Proteomes" id="UP000317178"/>
    </source>
</evidence>
<comment type="similarity">
    <text evidence="1">Belongs to the prokaryotic/mitochondrial release factor family.</text>
</comment>
<dbReference type="InterPro" id="IPR045853">
    <property type="entry name" value="Pep_chain_release_fac_I_sf"/>
</dbReference>
<dbReference type="RefSeq" id="WP_144996524.1">
    <property type="nucleotide sequence ID" value="NZ_CP036281.1"/>
</dbReference>
<dbReference type="InterPro" id="IPR000352">
    <property type="entry name" value="Pep_chain_release_fac_I"/>
</dbReference>
<name>A0A518CPY8_9PLAN</name>
<dbReference type="SUPFAM" id="SSF75620">
    <property type="entry name" value="Release factor"/>
    <property type="match status" value="1"/>
</dbReference>
<dbReference type="PANTHER" id="PTHR43804:SF6">
    <property type="entry name" value="CLASS I PEPTIDE CHAIN RELEASE FACTOR"/>
    <property type="match status" value="1"/>
</dbReference>
<proteinExistence type="inferred from homology"/>
<keyword evidence="4" id="KW-1185">Reference proteome</keyword>
<dbReference type="Pfam" id="PF00472">
    <property type="entry name" value="RF-1"/>
    <property type="match status" value="1"/>
</dbReference>
<dbReference type="Proteomes" id="UP000317178">
    <property type="component" value="Chromosome"/>
</dbReference>
<reference evidence="3 4" key="1">
    <citation type="submission" date="2019-02" db="EMBL/GenBank/DDBJ databases">
        <title>Deep-cultivation of Planctomycetes and their phenomic and genomic characterization uncovers novel biology.</title>
        <authorList>
            <person name="Wiegand S."/>
            <person name="Jogler M."/>
            <person name="Boedeker C."/>
            <person name="Pinto D."/>
            <person name="Vollmers J."/>
            <person name="Rivas-Marin E."/>
            <person name="Kohn T."/>
            <person name="Peeters S.H."/>
            <person name="Heuer A."/>
            <person name="Rast P."/>
            <person name="Oberbeckmann S."/>
            <person name="Bunk B."/>
            <person name="Jeske O."/>
            <person name="Meyerdierks A."/>
            <person name="Storesund J.E."/>
            <person name="Kallscheuer N."/>
            <person name="Luecker S."/>
            <person name="Lage O.M."/>
            <person name="Pohl T."/>
            <person name="Merkel B.J."/>
            <person name="Hornburger P."/>
            <person name="Mueller R.-W."/>
            <person name="Bruemmer F."/>
            <person name="Labrenz M."/>
            <person name="Spormann A.M."/>
            <person name="Op den Camp H."/>
            <person name="Overmann J."/>
            <person name="Amann R."/>
            <person name="Jetten M.S.M."/>
            <person name="Mascher T."/>
            <person name="Medema M.H."/>
            <person name="Devos D.P."/>
            <person name="Kaster A.-K."/>
            <person name="Ovreas L."/>
            <person name="Rohde M."/>
            <person name="Galperin M.Y."/>
            <person name="Jogler C."/>
        </authorList>
    </citation>
    <scope>NUCLEOTIDE SEQUENCE [LARGE SCALE GENOMIC DNA]</scope>
    <source>
        <strain evidence="3 4">Pla110</strain>
    </source>
</reference>
<evidence type="ECO:0000256" key="1">
    <source>
        <dbReference type="ARBA" id="ARBA00010835"/>
    </source>
</evidence>
<evidence type="ECO:0000313" key="3">
    <source>
        <dbReference type="EMBL" id="QDU81296.1"/>
    </source>
</evidence>
<protein>
    <submittedName>
        <fullName evidence="3">Peptide chain release factor 1</fullName>
    </submittedName>
</protein>
<evidence type="ECO:0000259" key="2">
    <source>
        <dbReference type="Pfam" id="PF00472"/>
    </source>
</evidence>
<sequence length="166" mass="18930">MHPAELSPDQLLKECRVTRTRRSGPGGQHRNKVETAIVLDHLPTGLQAEANEERSQPANQRKALKRLRLKLAVEIRQPERLDQIPSQFWKNRFPTGRLQISAKHEEFPVVLAEALDALQGNDYEVNRAAIQLGCSGSQLTKLLKQEQTAWVEVNRIRSELGYHKLK</sequence>
<dbReference type="Gene3D" id="3.30.160.20">
    <property type="match status" value="1"/>
</dbReference>
<dbReference type="KEGG" id="plon:Pla110_30370"/>
<dbReference type="GO" id="GO:0003747">
    <property type="term" value="F:translation release factor activity"/>
    <property type="evidence" value="ECO:0007669"/>
    <property type="project" value="InterPro"/>
</dbReference>
<dbReference type="InterPro" id="IPR050057">
    <property type="entry name" value="Prokaryotic/Mito_RF"/>
</dbReference>
<dbReference type="OrthoDB" id="9815709at2"/>
<gene>
    <name evidence="3" type="primary">prfA_2</name>
    <name evidence="3" type="ORF">Pla110_30370</name>
</gene>
<feature type="domain" description="Prokaryotic-type class I peptide chain release factors" evidence="2">
    <location>
        <begin position="13"/>
        <end position="77"/>
    </location>
</feature>